<dbReference type="PROSITE" id="PS50404">
    <property type="entry name" value="GST_NTER"/>
    <property type="match status" value="1"/>
</dbReference>
<protein>
    <submittedName>
        <fullName evidence="4">Putative maleylacetoacetate isomerase</fullName>
        <ecNumber evidence="4">5.2.1.2</ecNumber>
    </submittedName>
</protein>
<dbReference type="PANTHER" id="PTHR42673:SF21">
    <property type="entry name" value="GLUTATHIONE S-TRANSFERASE YFCF"/>
    <property type="match status" value="1"/>
</dbReference>
<dbReference type="NCBIfam" id="TIGR01262">
    <property type="entry name" value="maiA"/>
    <property type="match status" value="1"/>
</dbReference>
<dbReference type="AlphaFoldDB" id="A0A0A8UTU1"/>
<dbReference type="HOGENOM" id="CLU_011226_20_1_6"/>
<organism evidence="4 5">
    <name type="scientific">Legionella hackeliae</name>
    <dbReference type="NCBI Taxonomy" id="449"/>
    <lineage>
        <taxon>Bacteria</taxon>
        <taxon>Pseudomonadati</taxon>
        <taxon>Pseudomonadota</taxon>
        <taxon>Gammaproteobacteria</taxon>
        <taxon>Legionellales</taxon>
        <taxon>Legionellaceae</taxon>
        <taxon>Legionella</taxon>
    </lineage>
</organism>
<dbReference type="CDD" id="cd03191">
    <property type="entry name" value="GST_C_Zeta"/>
    <property type="match status" value="1"/>
</dbReference>
<sequence>MKLYDYYRSTACYRVRLALNIKNISYEKIAVHLVGHDGEQHSPEYLTINPQGLVPTLNENGHILSQSLAIIEYLEEISPTPPLLPTTPLGRAQVRSMALTIACDMHPLNNLRVLTRLRDQFQASEEQVMDWYHHWLKLGFDTLEKKLQDLPHKHQFCYGSEPSMADICLIPQVYNAHRFGFSMDAYPLINEINAHCLTLDPFKDAVPQA</sequence>
<dbReference type="GO" id="GO:0006749">
    <property type="term" value="P:glutathione metabolic process"/>
    <property type="evidence" value="ECO:0007669"/>
    <property type="project" value="TreeGrafter"/>
</dbReference>
<dbReference type="EC" id="5.2.1.2" evidence="4"/>
<evidence type="ECO:0000259" key="3">
    <source>
        <dbReference type="PROSITE" id="PS50405"/>
    </source>
</evidence>
<gene>
    <name evidence="4" type="primary">maiA</name>
    <name evidence="4" type="ORF">LHA_1108</name>
</gene>
<proteinExistence type="inferred from homology"/>
<dbReference type="InterPro" id="IPR040079">
    <property type="entry name" value="Glutathione_S-Trfase"/>
</dbReference>
<dbReference type="GO" id="GO:0004364">
    <property type="term" value="F:glutathione transferase activity"/>
    <property type="evidence" value="ECO:0007669"/>
    <property type="project" value="TreeGrafter"/>
</dbReference>
<dbReference type="STRING" id="449.LHA_1108"/>
<dbReference type="InterPro" id="IPR010987">
    <property type="entry name" value="Glutathione-S-Trfase_C-like"/>
</dbReference>
<reference evidence="5" key="1">
    <citation type="submission" date="2014-09" db="EMBL/GenBank/DDBJ databases">
        <authorList>
            <person name="Gomez-Valero L."/>
        </authorList>
    </citation>
    <scope>NUCLEOTIDE SEQUENCE [LARGE SCALE GENOMIC DNA]</scope>
    <source>
        <strain evidence="5">ATCC35250</strain>
    </source>
</reference>
<dbReference type="InterPro" id="IPR034330">
    <property type="entry name" value="GST_Zeta_C"/>
</dbReference>
<dbReference type="PROSITE" id="PS50405">
    <property type="entry name" value="GST_CTER"/>
    <property type="match status" value="1"/>
</dbReference>
<dbReference type="InterPro" id="IPR034333">
    <property type="entry name" value="GST_Zeta_N"/>
</dbReference>
<dbReference type="GO" id="GO:0016034">
    <property type="term" value="F:maleylacetoacetate isomerase activity"/>
    <property type="evidence" value="ECO:0007669"/>
    <property type="project" value="UniProtKB-EC"/>
</dbReference>
<dbReference type="GO" id="GO:0005737">
    <property type="term" value="C:cytoplasm"/>
    <property type="evidence" value="ECO:0007669"/>
    <property type="project" value="InterPro"/>
</dbReference>
<dbReference type="InterPro" id="IPR036282">
    <property type="entry name" value="Glutathione-S-Trfase_C_sf"/>
</dbReference>
<accession>A0A0A8UTU1</accession>
<dbReference type="SUPFAM" id="SSF47616">
    <property type="entry name" value="GST C-terminal domain-like"/>
    <property type="match status" value="1"/>
</dbReference>
<dbReference type="PANTHER" id="PTHR42673">
    <property type="entry name" value="MALEYLACETOACETATE ISOMERASE"/>
    <property type="match status" value="1"/>
</dbReference>
<dbReference type="InterPro" id="IPR005955">
    <property type="entry name" value="GST_Zeta"/>
</dbReference>
<dbReference type="Gene3D" id="1.20.1050.10">
    <property type="match status" value="1"/>
</dbReference>
<dbReference type="EMBL" id="LN681225">
    <property type="protein sequence ID" value="CEK10164.1"/>
    <property type="molecule type" value="Genomic_DNA"/>
</dbReference>
<dbReference type="InterPro" id="IPR036249">
    <property type="entry name" value="Thioredoxin-like_sf"/>
</dbReference>
<evidence type="ECO:0000313" key="4">
    <source>
        <dbReference type="EMBL" id="CEK10164.1"/>
    </source>
</evidence>
<dbReference type="KEGG" id="lha:LHA_1108"/>
<name>A0A0A8UTU1_LEGHA</name>
<evidence type="ECO:0000259" key="2">
    <source>
        <dbReference type="PROSITE" id="PS50404"/>
    </source>
</evidence>
<dbReference type="SFLD" id="SFLDG00358">
    <property type="entry name" value="Main_(cytGST)"/>
    <property type="match status" value="1"/>
</dbReference>
<dbReference type="SUPFAM" id="SSF52833">
    <property type="entry name" value="Thioredoxin-like"/>
    <property type="match status" value="1"/>
</dbReference>
<keyword evidence="5" id="KW-1185">Reference proteome</keyword>
<dbReference type="PATRIC" id="fig|449.7.peg.1361"/>
<comment type="similarity">
    <text evidence="1">Belongs to the GST superfamily. Zeta family.</text>
</comment>
<dbReference type="Proteomes" id="UP000032803">
    <property type="component" value="Chromosome I"/>
</dbReference>
<dbReference type="GO" id="GO:0006559">
    <property type="term" value="P:L-phenylalanine catabolic process"/>
    <property type="evidence" value="ECO:0007669"/>
    <property type="project" value="TreeGrafter"/>
</dbReference>
<dbReference type="SFLD" id="SFLDS00019">
    <property type="entry name" value="Glutathione_Transferase_(cytos"/>
    <property type="match status" value="1"/>
</dbReference>
<dbReference type="OrthoDB" id="509852at2"/>
<dbReference type="InterPro" id="IPR004045">
    <property type="entry name" value="Glutathione_S-Trfase_N"/>
</dbReference>
<feature type="domain" description="GST C-terminal" evidence="3">
    <location>
        <begin position="87"/>
        <end position="209"/>
    </location>
</feature>
<dbReference type="Pfam" id="PF13417">
    <property type="entry name" value="GST_N_3"/>
    <property type="match status" value="1"/>
</dbReference>
<dbReference type="Gene3D" id="3.40.30.10">
    <property type="entry name" value="Glutaredoxin"/>
    <property type="match status" value="1"/>
</dbReference>
<evidence type="ECO:0000313" key="5">
    <source>
        <dbReference type="Proteomes" id="UP000032803"/>
    </source>
</evidence>
<dbReference type="RefSeq" id="WP_045105576.1">
    <property type="nucleotide sequence ID" value="NZ_LN681225.1"/>
</dbReference>
<keyword evidence="4" id="KW-0413">Isomerase</keyword>
<evidence type="ECO:0000256" key="1">
    <source>
        <dbReference type="ARBA" id="ARBA00010007"/>
    </source>
</evidence>
<dbReference type="CDD" id="cd03042">
    <property type="entry name" value="GST_N_Zeta"/>
    <property type="match status" value="1"/>
</dbReference>
<feature type="domain" description="GST N-terminal" evidence="2">
    <location>
        <begin position="1"/>
        <end position="82"/>
    </location>
</feature>